<dbReference type="AlphaFoldDB" id="A0A919SM34"/>
<protein>
    <recommendedName>
        <fullName evidence="1">Knr4/Smi1-like domain-containing protein</fullName>
    </recommendedName>
</protein>
<evidence type="ECO:0000313" key="3">
    <source>
        <dbReference type="Proteomes" id="UP000681340"/>
    </source>
</evidence>
<dbReference type="SUPFAM" id="SSF160631">
    <property type="entry name" value="SMI1/KNR4-like"/>
    <property type="match status" value="1"/>
</dbReference>
<dbReference type="InterPro" id="IPR037883">
    <property type="entry name" value="Knr4/Smi1-like_sf"/>
</dbReference>
<gene>
    <name evidence="2" type="ORF">Aau02nite_65280</name>
</gene>
<name>A0A919SM34_9ACTN</name>
<keyword evidence="3" id="KW-1185">Reference proteome</keyword>
<comment type="caution">
    <text evidence="2">The sequence shown here is derived from an EMBL/GenBank/DDBJ whole genome shotgun (WGS) entry which is preliminary data.</text>
</comment>
<sequence>MAAARFRASDRTTPVPRGWPRATVPTMGQVTDAWSAIERWMARHAPRSAELLAGPADPAEIAAAEARLRVAFPPELVESLRRHDGLSRWDNLFPGQPPLQVAQIVAHHEMCMEIAGDVDGLEPVEEGGEPWWHPLWIPFAEIDGDAQIIDLRPGPGHGRLGWSYHDDRGTFRDAWPSLSAYLAATADALLRGGGTSGYADGGRYCFPYLTPDDTLWWASPGTSDLDGEPLRPAPVGLT</sequence>
<evidence type="ECO:0000313" key="2">
    <source>
        <dbReference type="EMBL" id="GIM75315.1"/>
    </source>
</evidence>
<dbReference type="SMART" id="SM00860">
    <property type="entry name" value="SMI1_KNR4"/>
    <property type="match status" value="1"/>
</dbReference>
<dbReference type="InterPro" id="IPR018958">
    <property type="entry name" value="Knr4/Smi1-like_dom"/>
</dbReference>
<evidence type="ECO:0000259" key="1">
    <source>
        <dbReference type="SMART" id="SM00860"/>
    </source>
</evidence>
<dbReference type="InterPro" id="IPR051873">
    <property type="entry name" value="KNR4/SMI1_regulator"/>
</dbReference>
<dbReference type="PANTHER" id="PTHR47432:SF1">
    <property type="entry name" value="CELL WALL ASSEMBLY REGULATOR SMI1"/>
    <property type="match status" value="1"/>
</dbReference>
<feature type="domain" description="Knr4/Smi1-like" evidence="1">
    <location>
        <begin position="55"/>
        <end position="184"/>
    </location>
</feature>
<proteinExistence type="predicted"/>
<dbReference type="Pfam" id="PF09346">
    <property type="entry name" value="SMI1_KNR4"/>
    <property type="match status" value="1"/>
</dbReference>
<organism evidence="2 3">
    <name type="scientific">Actinoplanes auranticolor</name>
    <dbReference type="NCBI Taxonomy" id="47988"/>
    <lineage>
        <taxon>Bacteria</taxon>
        <taxon>Bacillati</taxon>
        <taxon>Actinomycetota</taxon>
        <taxon>Actinomycetes</taxon>
        <taxon>Micromonosporales</taxon>
        <taxon>Micromonosporaceae</taxon>
        <taxon>Actinoplanes</taxon>
    </lineage>
</organism>
<dbReference type="PANTHER" id="PTHR47432">
    <property type="entry name" value="CELL WALL ASSEMBLY REGULATOR SMI1"/>
    <property type="match status" value="1"/>
</dbReference>
<reference evidence="2" key="1">
    <citation type="submission" date="2021-03" db="EMBL/GenBank/DDBJ databases">
        <title>Whole genome shotgun sequence of Actinoplanes auranticolor NBRC 12245.</title>
        <authorList>
            <person name="Komaki H."/>
            <person name="Tamura T."/>
        </authorList>
    </citation>
    <scope>NUCLEOTIDE SEQUENCE</scope>
    <source>
        <strain evidence="2">NBRC 12245</strain>
    </source>
</reference>
<accession>A0A919SM34</accession>
<dbReference type="EMBL" id="BOQL01000056">
    <property type="protein sequence ID" value="GIM75315.1"/>
    <property type="molecule type" value="Genomic_DNA"/>
</dbReference>
<dbReference type="Proteomes" id="UP000681340">
    <property type="component" value="Unassembled WGS sequence"/>
</dbReference>
<dbReference type="Gene3D" id="3.40.1580.10">
    <property type="entry name" value="SMI1/KNR4-like"/>
    <property type="match status" value="1"/>
</dbReference>